<gene>
    <name evidence="1" type="ordered locus">AALP_Aa6g167200</name>
</gene>
<evidence type="ECO:0000313" key="2">
    <source>
        <dbReference type="Proteomes" id="UP000029120"/>
    </source>
</evidence>
<dbReference type="AlphaFoldDB" id="A0A087GPQ3"/>
<dbReference type="Gramene" id="KFK31855">
    <property type="protein sequence ID" value="KFK31855"/>
    <property type="gene ID" value="AALP_AA6G167200"/>
</dbReference>
<evidence type="ECO:0000313" key="1">
    <source>
        <dbReference type="EMBL" id="KFK31855.1"/>
    </source>
</evidence>
<protein>
    <submittedName>
        <fullName evidence="1">Uncharacterized protein</fullName>
    </submittedName>
</protein>
<reference evidence="2" key="1">
    <citation type="journal article" date="2015" name="Nat. Plants">
        <title>Genome expansion of Arabis alpina linked with retrotransposition and reduced symmetric DNA methylation.</title>
        <authorList>
            <person name="Willing E.M."/>
            <person name="Rawat V."/>
            <person name="Mandakova T."/>
            <person name="Maumus F."/>
            <person name="James G.V."/>
            <person name="Nordstroem K.J."/>
            <person name="Becker C."/>
            <person name="Warthmann N."/>
            <person name="Chica C."/>
            <person name="Szarzynska B."/>
            <person name="Zytnicki M."/>
            <person name="Albani M.C."/>
            <person name="Kiefer C."/>
            <person name="Bergonzi S."/>
            <person name="Castaings L."/>
            <person name="Mateos J.L."/>
            <person name="Berns M.C."/>
            <person name="Bujdoso N."/>
            <person name="Piofczyk T."/>
            <person name="de Lorenzo L."/>
            <person name="Barrero-Sicilia C."/>
            <person name="Mateos I."/>
            <person name="Piednoel M."/>
            <person name="Hagmann J."/>
            <person name="Chen-Min-Tao R."/>
            <person name="Iglesias-Fernandez R."/>
            <person name="Schuster S.C."/>
            <person name="Alonso-Blanco C."/>
            <person name="Roudier F."/>
            <person name="Carbonero P."/>
            <person name="Paz-Ares J."/>
            <person name="Davis S.J."/>
            <person name="Pecinka A."/>
            <person name="Quesneville H."/>
            <person name="Colot V."/>
            <person name="Lysak M.A."/>
            <person name="Weigel D."/>
            <person name="Coupland G."/>
            <person name="Schneeberger K."/>
        </authorList>
    </citation>
    <scope>NUCLEOTIDE SEQUENCE [LARGE SCALE GENOMIC DNA]</scope>
    <source>
        <strain evidence="2">cv. Pajares</strain>
    </source>
</reference>
<name>A0A087GPQ3_ARAAL</name>
<dbReference type="Proteomes" id="UP000029120">
    <property type="component" value="Chromosome 6"/>
</dbReference>
<organism evidence="1 2">
    <name type="scientific">Arabis alpina</name>
    <name type="common">Alpine rock-cress</name>
    <dbReference type="NCBI Taxonomy" id="50452"/>
    <lineage>
        <taxon>Eukaryota</taxon>
        <taxon>Viridiplantae</taxon>
        <taxon>Streptophyta</taxon>
        <taxon>Embryophyta</taxon>
        <taxon>Tracheophyta</taxon>
        <taxon>Spermatophyta</taxon>
        <taxon>Magnoliopsida</taxon>
        <taxon>eudicotyledons</taxon>
        <taxon>Gunneridae</taxon>
        <taxon>Pentapetalae</taxon>
        <taxon>rosids</taxon>
        <taxon>malvids</taxon>
        <taxon>Brassicales</taxon>
        <taxon>Brassicaceae</taxon>
        <taxon>Arabideae</taxon>
        <taxon>Arabis</taxon>
    </lineage>
</organism>
<accession>A0A087GPQ3</accession>
<sequence length="127" mass="14517">MNVVFGYTHGVLVMLKEMIYLLVTSEQTVERGFRPCTEIPIEERVHVQGVPGDFSIRSFRVGTRRRIKKIVFPDVLLSMSKENDVTRRLNGKEIEDEKLGRSCGFGEMEMKYSQGVVLNKGKSCFVL</sequence>
<keyword evidence="2" id="KW-1185">Reference proteome</keyword>
<dbReference type="EMBL" id="CM002874">
    <property type="protein sequence ID" value="KFK31855.1"/>
    <property type="molecule type" value="Genomic_DNA"/>
</dbReference>
<proteinExistence type="predicted"/>
<dbReference type="OrthoDB" id="79252at2759"/>